<name>A0ABU8NI98_9SPHI</name>
<dbReference type="Proteomes" id="UP001378956">
    <property type="component" value="Unassembled WGS sequence"/>
</dbReference>
<gene>
    <name evidence="3" type="ORF">WAE58_06055</name>
</gene>
<dbReference type="RefSeq" id="WP_172660879.1">
    <property type="nucleotide sequence ID" value="NZ_JABMKW010000016.1"/>
</dbReference>
<dbReference type="InterPro" id="IPR022548">
    <property type="entry name" value="DUF2846"/>
</dbReference>
<proteinExistence type="predicted"/>
<feature type="domain" description="DUF2846" evidence="2">
    <location>
        <begin position="26"/>
        <end position="103"/>
    </location>
</feature>
<feature type="chain" id="PRO_5047142232" evidence="1">
    <location>
        <begin position="23"/>
        <end position="136"/>
    </location>
</feature>
<organism evidence="3 4">
    <name type="scientific">Pedobacter panaciterrae</name>
    <dbReference type="NCBI Taxonomy" id="363849"/>
    <lineage>
        <taxon>Bacteria</taxon>
        <taxon>Pseudomonadati</taxon>
        <taxon>Bacteroidota</taxon>
        <taxon>Sphingobacteriia</taxon>
        <taxon>Sphingobacteriales</taxon>
        <taxon>Sphingobacteriaceae</taxon>
        <taxon>Pedobacter</taxon>
    </lineage>
</organism>
<keyword evidence="4" id="KW-1185">Reference proteome</keyword>
<protein>
    <submittedName>
        <fullName evidence="3">DUF2846 domain-containing protein</fullName>
    </submittedName>
</protein>
<sequence length="136" mass="15411">MKTIKVLIYLIFFFSISQKAMAQEKMGQVYIIRSTGYEGSLINYRVYIDDKLVCKIKNKQFSIHDIAVGDHTVSVASGGISTGKKSQPLKFTVEEGKINYIQFNRAGKLTCQEIMKSSAEEIYKKATRIDNCLPKE</sequence>
<evidence type="ECO:0000313" key="4">
    <source>
        <dbReference type="Proteomes" id="UP001378956"/>
    </source>
</evidence>
<accession>A0ABU8NI98</accession>
<feature type="signal peptide" evidence="1">
    <location>
        <begin position="1"/>
        <end position="22"/>
    </location>
</feature>
<reference evidence="3 4" key="1">
    <citation type="submission" date="2024-03" db="EMBL/GenBank/DDBJ databases">
        <title>Sequence of Lycoming College Course Isolates.</title>
        <authorList>
            <person name="Plotts O."/>
            <person name="Newman J."/>
        </authorList>
    </citation>
    <scope>NUCLEOTIDE SEQUENCE [LARGE SCALE GENOMIC DNA]</scope>
    <source>
        <strain evidence="3 4">CJB-3</strain>
    </source>
</reference>
<dbReference type="EMBL" id="JBBEUB010000001">
    <property type="protein sequence ID" value="MEJ2901976.1"/>
    <property type="molecule type" value="Genomic_DNA"/>
</dbReference>
<comment type="caution">
    <text evidence="3">The sequence shown here is derived from an EMBL/GenBank/DDBJ whole genome shotgun (WGS) entry which is preliminary data.</text>
</comment>
<evidence type="ECO:0000256" key="1">
    <source>
        <dbReference type="SAM" id="SignalP"/>
    </source>
</evidence>
<evidence type="ECO:0000313" key="3">
    <source>
        <dbReference type="EMBL" id="MEJ2901976.1"/>
    </source>
</evidence>
<dbReference type="Pfam" id="PF11008">
    <property type="entry name" value="DUF2846"/>
    <property type="match status" value="1"/>
</dbReference>
<evidence type="ECO:0000259" key="2">
    <source>
        <dbReference type="Pfam" id="PF11008"/>
    </source>
</evidence>
<keyword evidence="1" id="KW-0732">Signal</keyword>